<dbReference type="RefSeq" id="WP_342808344.1">
    <property type="nucleotide sequence ID" value="NZ_JAOPJZ010000005.1"/>
</dbReference>
<accession>A0AAP2Z8I6</accession>
<name>A0AAP2Z8I6_9EURY</name>
<evidence type="ECO:0000256" key="1">
    <source>
        <dbReference type="SAM" id="Phobius"/>
    </source>
</evidence>
<protein>
    <submittedName>
        <fullName evidence="2">Uncharacterized protein</fullName>
    </submittedName>
</protein>
<keyword evidence="3" id="KW-1185">Reference proteome</keyword>
<gene>
    <name evidence="2" type="ORF">OB919_08365</name>
</gene>
<organism evidence="2 3">
    <name type="scientific">Natronosalvus hydrolyticus</name>
    <dbReference type="NCBI Taxonomy" id="2979988"/>
    <lineage>
        <taxon>Archaea</taxon>
        <taxon>Methanobacteriati</taxon>
        <taxon>Methanobacteriota</taxon>
        <taxon>Stenosarchaea group</taxon>
        <taxon>Halobacteria</taxon>
        <taxon>Halobacteriales</taxon>
        <taxon>Natrialbaceae</taxon>
        <taxon>Natronosalvus</taxon>
    </lineage>
</organism>
<evidence type="ECO:0000313" key="2">
    <source>
        <dbReference type="EMBL" id="MCU4751995.1"/>
    </source>
</evidence>
<dbReference type="Proteomes" id="UP001321047">
    <property type="component" value="Unassembled WGS sequence"/>
</dbReference>
<proteinExistence type="predicted"/>
<feature type="transmembrane region" description="Helical" evidence="1">
    <location>
        <begin position="20"/>
        <end position="43"/>
    </location>
</feature>
<sequence>MQKDDRTRNGRGIRRWGTVVLGAIIGVVRFLAEFVSYTLVYLFAKLIPFFVVVICLGIFFVLFSLLSVLLSPFGISDQAIAAVAAVGILQVYGDSVSESSLESPSSRHSSIV</sequence>
<keyword evidence="1" id="KW-0812">Transmembrane</keyword>
<reference evidence="2 3" key="1">
    <citation type="submission" date="2022-09" db="EMBL/GenBank/DDBJ databases">
        <title>Enrichment on poylsaccharides allowed isolation of novel metabolic and taxonomic groups of Haloarchaea.</title>
        <authorList>
            <person name="Sorokin D.Y."/>
            <person name="Elcheninov A.G."/>
            <person name="Khizhniak T.V."/>
            <person name="Kolganova T.V."/>
            <person name="Kublanov I.V."/>
        </authorList>
    </citation>
    <scope>NUCLEOTIDE SEQUENCE [LARGE SCALE GENOMIC DNA]</scope>
    <source>
        <strain evidence="2 3">AArc-curdl1</strain>
    </source>
</reference>
<keyword evidence="1" id="KW-0472">Membrane</keyword>
<keyword evidence="1" id="KW-1133">Transmembrane helix</keyword>
<evidence type="ECO:0000313" key="3">
    <source>
        <dbReference type="Proteomes" id="UP001321047"/>
    </source>
</evidence>
<dbReference type="EMBL" id="JAOPJZ010000005">
    <property type="protein sequence ID" value="MCU4751995.1"/>
    <property type="molecule type" value="Genomic_DNA"/>
</dbReference>
<dbReference type="AlphaFoldDB" id="A0AAP2Z8I6"/>
<feature type="transmembrane region" description="Helical" evidence="1">
    <location>
        <begin position="49"/>
        <end position="70"/>
    </location>
</feature>
<comment type="caution">
    <text evidence="2">The sequence shown here is derived from an EMBL/GenBank/DDBJ whole genome shotgun (WGS) entry which is preliminary data.</text>
</comment>